<protein>
    <submittedName>
        <fullName evidence="1">Uncharacterized protein</fullName>
    </submittedName>
</protein>
<evidence type="ECO:0000313" key="2">
    <source>
        <dbReference type="EMBL" id="QJA74877.1"/>
    </source>
</evidence>
<name>A0A6H1ZS60_9ZZZZ</name>
<dbReference type="EMBL" id="MT144217">
    <property type="protein sequence ID" value="QJA50776.1"/>
    <property type="molecule type" value="Genomic_DNA"/>
</dbReference>
<evidence type="ECO:0000313" key="4">
    <source>
        <dbReference type="EMBL" id="QJI00407.1"/>
    </source>
</evidence>
<dbReference type="AlphaFoldDB" id="A0A6H1ZS60"/>
<evidence type="ECO:0000313" key="3">
    <source>
        <dbReference type="EMBL" id="QJA89566.1"/>
    </source>
</evidence>
<organism evidence="1">
    <name type="scientific">viral metagenome</name>
    <dbReference type="NCBI Taxonomy" id="1070528"/>
    <lineage>
        <taxon>unclassified sequences</taxon>
        <taxon>metagenomes</taxon>
        <taxon>organismal metagenomes</taxon>
    </lineage>
</organism>
<dbReference type="EMBL" id="MT142854">
    <property type="protein sequence ID" value="QJA89566.1"/>
    <property type="molecule type" value="Genomic_DNA"/>
</dbReference>
<dbReference type="EMBL" id="MT144849">
    <property type="protein sequence ID" value="QJI00407.1"/>
    <property type="molecule type" value="Genomic_DNA"/>
</dbReference>
<proteinExistence type="predicted"/>
<dbReference type="EMBL" id="MT142126">
    <property type="protein sequence ID" value="QJA74877.1"/>
    <property type="molecule type" value="Genomic_DNA"/>
</dbReference>
<evidence type="ECO:0000313" key="1">
    <source>
        <dbReference type="EMBL" id="QJA50776.1"/>
    </source>
</evidence>
<reference evidence="1" key="1">
    <citation type="submission" date="2020-03" db="EMBL/GenBank/DDBJ databases">
        <title>The deep terrestrial virosphere.</title>
        <authorList>
            <person name="Holmfeldt K."/>
            <person name="Nilsson E."/>
            <person name="Simone D."/>
            <person name="Lopez-Fernandez M."/>
            <person name="Wu X."/>
            <person name="de Brujin I."/>
            <person name="Lundin D."/>
            <person name="Andersson A."/>
            <person name="Bertilsson S."/>
            <person name="Dopson M."/>
        </authorList>
    </citation>
    <scope>NUCLEOTIDE SEQUENCE</scope>
    <source>
        <strain evidence="2">MM415A01915</strain>
        <strain evidence="3">MM415B02528</strain>
        <strain evidence="1">TM448A01894</strain>
        <strain evidence="4">TM448B01938</strain>
    </source>
</reference>
<sequence>MIIDMKLTKKEAILKTIKMWKWMSEQPDKTTKYMYFIRNHLKQVKNECYLCEYTSYHKSCPIFKTFGKPKHILHPDYLFCSYECENNLIYNKWRFSEELHLKENAKKIYLALLKFYKSKYGKIANE</sequence>
<accession>A0A6H1ZS60</accession>
<gene>
    <name evidence="2" type="ORF">MM415A01915_0012</name>
    <name evidence="3" type="ORF">MM415B02528_0011</name>
    <name evidence="1" type="ORF">TM448A01894_0013</name>
    <name evidence="4" type="ORF">TM448B01938_0011</name>
</gene>